<dbReference type="PaxDb" id="269797-Mbar_A2402"/>
<sequence>MDSVYRKLNGPKQMSYPKQMSSQVLFKEVQKISQIWVWLIIAIPVVLSWYGAYQQLLLGKPFGNNPAPDWMMLLLLLVFGVLFPVYFHYIKMVTEVRKDGLYVRFYPFHRSFKRFPFEIIQNYEVLTYNPIRDYGGWGIRHGFKGNAYNMAGNRGVLFEFADGKKVKKLMIGSQIPEKLSEAIRKAIEK</sequence>
<protein>
    <recommendedName>
        <fullName evidence="3">DUF304 domain-containing protein</fullName>
    </recommendedName>
</protein>
<feature type="transmembrane region" description="Helical" evidence="1">
    <location>
        <begin position="72"/>
        <end position="90"/>
    </location>
</feature>
<dbReference type="eggNOG" id="arCOG03338">
    <property type="taxonomic scope" value="Archaea"/>
</dbReference>
<keyword evidence="1" id="KW-0812">Transmembrane</keyword>
<dbReference type="InterPro" id="IPR046139">
    <property type="entry name" value="DUF6141"/>
</dbReference>
<feature type="transmembrane region" description="Helical" evidence="1">
    <location>
        <begin position="35"/>
        <end position="52"/>
    </location>
</feature>
<keyword evidence="1" id="KW-1133">Transmembrane helix</keyword>
<name>Q469X0_METBF</name>
<dbReference type="HOGENOM" id="CLU_112305_0_0_2"/>
<proteinExistence type="predicted"/>
<dbReference type="EMBL" id="CP000099">
    <property type="protein sequence ID" value="AAZ71322.1"/>
    <property type="molecule type" value="Genomic_DNA"/>
</dbReference>
<evidence type="ECO:0000313" key="2">
    <source>
        <dbReference type="EMBL" id="AAZ71322.1"/>
    </source>
</evidence>
<gene>
    <name evidence="2" type="ordered locus">Mbar_A2402</name>
</gene>
<keyword evidence="1" id="KW-0472">Membrane</keyword>
<evidence type="ECO:0000256" key="1">
    <source>
        <dbReference type="SAM" id="Phobius"/>
    </source>
</evidence>
<dbReference type="Pfam" id="PF19638">
    <property type="entry name" value="DUF6141"/>
    <property type="match status" value="1"/>
</dbReference>
<accession>Q469X0</accession>
<evidence type="ECO:0008006" key="3">
    <source>
        <dbReference type="Google" id="ProtNLM"/>
    </source>
</evidence>
<reference evidence="2" key="1">
    <citation type="submission" date="2006-06" db="EMBL/GenBank/DDBJ databases">
        <title>Complete sequence of chromosome 1 of Methanosarcina barkeri str. fusaro.</title>
        <authorList>
            <person name="Copeland A."/>
            <person name="Lucas S."/>
            <person name="Lapidus A."/>
            <person name="Barry K."/>
            <person name="Detter J.C."/>
            <person name="Glavina T."/>
            <person name="Hammon N."/>
            <person name="Israni S."/>
            <person name="Pitluck S."/>
            <person name="Goodwin L.A."/>
            <person name="Saunders E.H."/>
            <person name="Schmutz J."/>
            <person name="Larimer F."/>
            <person name="Land M."/>
            <person name="Anderson I."/>
            <person name="Richardson P."/>
        </authorList>
    </citation>
    <scope>NUCLEOTIDE SEQUENCE</scope>
    <source>
        <strain evidence="2">Fusaro</strain>
    </source>
</reference>
<dbReference type="KEGG" id="mba:Mbar_A2402"/>
<dbReference type="AlphaFoldDB" id="Q469X0"/>
<organism evidence="2">
    <name type="scientific">Methanosarcina barkeri (strain Fusaro / DSM 804)</name>
    <dbReference type="NCBI Taxonomy" id="269797"/>
    <lineage>
        <taxon>Archaea</taxon>
        <taxon>Methanobacteriati</taxon>
        <taxon>Methanobacteriota</taxon>
        <taxon>Stenosarchaea group</taxon>
        <taxon>Methanomicrobia</taxon>
        <taxon>Methanosarcinales</taxon>
        <taxon>Methanosarcinaceae</taxon>
        <taxon>Methanosarcina</taxon>
    </lineage>
</organism>